<feature type="compositionally biased region" description="Acidic residues" evidence="15">
    <location>
        <begin position="1034"/>
        <end position="1051"/>
    </location>
</feature>
<evidence type="ECO:0000256" key="4">
    <source>
        <dbReference type="ARBA" id="ARBA00022679"/>
    </source>
</evidence>
<name>A0AAD4KRK6_9EURO</name>
<feature type="compositionally biased region" description="Acidic residues" evidence="15">
    <location>
        <begin position="770"/>
        <end position="785"/>
    </location>
</feature>
<dbReference type="Gene3D" id="1.10.10.10">
    <property type="entry name" value="Winged helix-like DNA-binding domain superfamily/Winged helix DNA-binding domain"/>
    <property type="match status" value="1"/>
</dbReference>
<dbReference type="GO" id="GO:0031507">
    <property type="term" value="P:heterochromatin formation"/>
    <property type="evidence" value="ECO:0007669"/>
    <property type="project" value="UniProtKB-ARBA"/>
</dbReference>
<comment type="subcellular location">
    <subcellularLocation>
        <location evidence="1 14">Nucleus</location>
    </subcellularLocation>
</comment>
<dbReference type="Gene3D" id="3.30.60.60">
    <property type="entry name" value="N-acetyl transferase-like"/>
    <property type="match status" value="1"/>
</dbReference>
<evidence type="ECO:0000256" key="5">
    <source>
        <dbReference type="ARBA" id="ARBA00022723"/>
    </source>
</evidence>
<dbReference type="EC" id="2.3.1.48" evidence="3 14"/>
<feature type="domain" description="MYST-type HAT" evidence="17">
    <location>
        <begin position="472"/>
        <end position="746"/>
    </location>
</feature>
<dbReference type="PROSITE" id="PS51726">
    <property type="entry name" value="MYST_HAT"/>
    <property type="match status" value="1"/>
</dbReference>
<evidence type="ECO:0000256" key="3">
    <source>
        <dbReference type="ARBA" id="ARBA00013184"/>
    </source>
</evidence>
<dbReference type="Gene3D" id="3.30.40.10">
    <property type="entry name" value="Zinc/RING finger domain, C3HC4 (zinc finger)"/>
    <property type="match status" value="1"/>
</dbReference>
<feature type="compositionally biased region" description="Acidic residues" evidence="15">
    <location>
        <begin position="74"/>
        <end position="90"/>
    </location>
</feature>
<feature type="compositionally biased region" description="Acidic residues" evidence="15">
    <location>
        <begin position="108"/>
        <end position="117"/>
    </location>
</feature>
<comment type="function">
    <text evidence="11">Catalytic component of the NuA4 histone acetyltransferase (HAT) complex which is involved in epigenetic transcriptional activation of selected genes principally by acetylation of nucleosomal histones H4, H3, H2B, H2A and H2A variant H2A.Z. Acetylates histone H4 to form H4K5ac, H4K8ac, H4K12ac and H4K16ac, histone H3 to form H3K14ac, and histone H2A to form H2AK4ac and H2AK7ac. The NuA4 complex is involved in the DNA damage response and is required for chromosome segregation. The NuA4 complex plays a direct role in repair of DNA double-strand breaks (DSBs) through homologous recombination. Recruitment to promoters depends on H3K4me. Also acetylates non-histone proteins. In addition to protein acetyltransferase, can use different acyl-CoA substrates, such as 2-hydroxyisobutanoyl-CoA (2-hydroxyisobutyryl-CoA) or (2E)-butenoyl-CoA (crotonyl-CoA), and is able to mediate protein 2-hydroxyisobutyrylation and crotonylation, respectively.</text>
</comment>
<feature type="region of interest" description="Disordered" evidence="15">
    <location>
        <begin position="246"/>
        <end position="329"/>
    </location>
</feature>
<feature type="region of interest" description="Disordered" evidence="15">
    <location>
        <begin position="765"/>
        <end position="846"/>
    </location>
</feature>
<feature type="compositionally biased region" description="Basic and acidic residues" evidence="15">
    <location>
        <begin position="1013"/>
        <end position="1023"/>
    </location>
</feature>
<feature type="domain" description="PHD-type" evidence="16">
    <location>
        <begin position="160"/>
        <end position="219"/>
    </location>
</feature>
<dbReference type="PANTHER" id="PTHR10615:SF161">
    <property type="entry name" value="HISTONE ACETYLTRANSFERASE KAT7"/>
    <property type="match status" value="1"/>
</dbReference>
<feature type="compositionally biased region" description="Polar residues" evidence="15">
    <location>
        <begin position="997"/>
        <end position="1007"/>
    </location>
</feature>
<reference evidence="18" key="1">
    <citation type="submission" date="2021-12" db="EMBL/GenBank/DDBJ databases">
        <title>Convergent genome expansion in fungi linked to evolution of root-endophyte symbiosis.</title>
        <authorList>
            <consortium name="DOE Joint Genome Institute"/>
            <person name="Ke Y.-H."/>
            <person name="Bonito G."/>
            <person name="Liao H.-L."/>
            <person name="Looney B."/>
            <person name="Rojas-Flechas A."/>
            <person name="Nash J."/>
            <person name="Hameed K."/>
            <person name="Schadt C."/>
            <person name="Martin F."/>
            <person name="Crous P.W."/>
            <person name="Miettinen O."/>
            <person name="Magnuson J.K."/>
            <person name="Labbe J."/>
            <person name="Jacobson D."/>
            <person name="Doktycz M.J."/>
            <person name="Veneault-Fourrey C."/>
            <person name="Kuo A."/>
            <person name="Mondo S."/>
            <person name="Calhoun S."/>
            <person name="Riley R."/>
            <person name="Ohm R."/>
            <person name="LaButti K."/>
            <person name="Andreopoulos B."/>
            <person name="Pangilinan J."/>
            <person name="Nolan M."/>
            <person name="Tritt A."/>
            <person name="Clum A."/>
            <person name="Lipzen A."/>
            <person name="Daum C."/>
            <person name="Barry K."/>
            <person name="Grigoriev I.V."/>
            <person name="Vilgalys R."/>
        </authorList>
    </citation>
    <scope>NUCLEOTIDE SEQUENCE</scope>
    <source>
        <strain evidence="18">PMI_201</strain>
    </source>
</reference>
<evidence type="ECO:0000256" key="15">
    <source>
        <dbReference type="SAM" id="MobiDB-lite"/>
    </source>
</evidence>
<keyword evidence="10 14" id="KW-0539">Nucleus</keyword>
<dbReference type="FunFam" id="3.30.60.60:FF:000001">
    <property type="entry name" value="Histone acetyltransferase"/>
    <property type="match status" value="1"/>
</dbReference>
<dbReference type="Proteomes" id="UP001201262">
    <property type="component" value="Unassembled WGS sequence"/>
</dbReference>
<evidence type="ECO:0000256" key="14">
    <source>
        <dbReference type="RuleBase" id="RU361211"/>
    </source>
</evidence>
<evidence type="ECO:0000256" key="2">
    <source>
        <dbReference type="ARBA" id="ARBA00010107"/>
    </source>
</evidence>
<feature type="compositionally biased region" description="Polar residues" evidence="15">
    <location>
        <begin position="124"/>
        <end position="133"/>
    </location>
</feature>
<dbReference type="InterPro" id="IPR016181">
    <property type="entry name" value="Acyl_CoA_acyltransferase"/>
</dbReference>
<dbReference type="Pfam" id="PF17772">
    <property type="entry name" value="zf-MYST"/>
    <property type="match status" value="1"/>
</dbReference>
<keyword evidence="6 13" id="KW-0863">Zinc-finger</keyword>
<dbReference type="GO" id="GO:0005634">
    <property type="term" value="C:nucleus"/>
    <property type="evidence" value="ECO:0007669"/>
    <property type="project" value="UniProtKB-SubCell"/>
</dbReference>
<dbReference type="EMBL" id="JAJTJA010000006">
    <property type="protein sequence ID" value="KAH8697631.1"/>
    <property type="molecule type" value="Genomic_DNA"/>
</dbReference>
<dbReference type="GeneID" id="70241572"/>
<comment type="similarity">
    <text evidence="2 14">Belongs to the MYST (SAS/MOZ) family.</text>
</comment>
<sequence>MAATMLATQDELKMDPQSPLVDSDQDAEGEEDTDLYQMDKQLQNAVQQADADEQAEDIDASEESPIEDSKSYEESVEANEDELSDASEEDGVIKVPRLRRRGNADSNSDADDADPDAAFENGSEKNSASGVSSDESDAEADGWDAESNERDDLEGEKGPSGNCIFCGQDEDNDPSEDFEEYLTCAVCGDHSHRQCAREQNAFSDNEEAQDWRCVSCVQNKLEPDPGQQAAARRRAAAQSIARDLLAASNGRQGPPSHSIFTNLIVDDDPMDGSRSLRKRKNSSTEADENTPGVRKRLRRTPSQSAIDSADGSVDADGLSRSRPRRGRRQDKELCRVIQHSNGECIIAFHLDSVKLAKILNSRPRPLKARRRKPPKQAAVEEEPLAHFAPIIPTYTTPFYSFHDREVDELKSKPYGGILSEADADTSRTLPTQVDRDKFESARRKAEEDWQKKVKESDPVGEVNHRASQKVSGPPSKIKWINFGGYEIETWYAAPYPEEYSRNKVLYICEFCLKYMNSDFVAWRHKLKCPAKHPPGDEIYRDGSISIFEVDGRKNPVYCQNLCLLAKLFLGSKTLYYDVEPFLFYVMTEHDELGCHFVGYFSKEKRPSSSNNVSCILTLPIHQRKGYGNLLIDFSYLLTRVEKKTGSPEKPLSDMGLVSYRNYWRLILSYQLRNQNTPLSIVELSDRTGMTADDIISGLEGLRALVRDPVTKTYALRLNYQYFEECIQNWESKGYVKLNPVALVWTPYVMGRNNQSHYDRAQLHTVAQREDAEEEEEGEDEDEESSEVPVESDRSPKINGVTNPVTDGLPYAPAGPPSTTGLSLESSPHKVNGDHNPAANSPNPAAGIPPSRFQIHPPVQGPVFKRRPGRPWGSKTNYNRVSYNSGSRSARSTPRRTSTSLYGIGTPASVGGSSARRARSGLAAELGLEVENPSTRGVVNGDVEDQEGVFAGEDPGDDSAIIADPQAADDFTSLETKNKQPNGIDSPSNGAAKENGDSAASRSGNSTPRRTRRTLADEDKKSAEDTFVSPATNGDDSDVDAEGEVDEDMQLA</sequence>
<dbReference type="Pfam" id="PF16866">
    <property type="entry name" value="PHD_4"/>
    <property type="match status" value="1"/>
</dbReference>
<dbReference type="GO" id="GO:0008270">
    <property type="term" value="F:zinc ion binding"/>
    <property type="evidence" value="ECO:0007669"/>
    <property type="project" value="UniProtKB-KW"/>
</dbReference>
<dbReference type="InterPro" id="IPR040706">
    <property type="entry name" value="Zf-MYST"/>
</dbReference>
<feature type="compositionally biased region" description="Acidic residues" evidence="15">
    <location>
        <begin position="134"/>
        <end position="154"/>
    </location>
</feature>
<evidence type="ECO:0000256" key="13">
    <source>
        <dbReference type="PROSITE-ProRule" id="PRU00146"/>
    </source>
</evidence>
<feature type="compositionally biased region" description="Acidic residues" evidence="15">
    <location>
        <begin position="23"/>
        <end position="34"/>
    </location>
</feature>
<proteinExistence type="inferred from homology"/>
<dbReference type="Gene3D" id="3.40.630.30">
    <property type="match status" value="1"/>
</dbReference>
<dbReference type="AlphaFoldDB" id="A0AAD4KRK6"/>
<dbReference type="SUPFAM" id="SSF55729">
    <property type="entry name" value="Acyl-CoA N-acyltransferases (Nat)"/>
    <property type="match status" value="1"/>
</dbReference>
<evidence type="ECO:0000256" key="12">
    <source>
        <dbReference type="PIRSR" id="PIRSR602717-51"/>
    </source>
</evidence>
<dbReference type="SUPFAM" id="SSF57903">
    <property type="entry name" value="FYVE/PHD zinc finger"/>
    <property type="match status" value="1"/>
</dbReference>
<dbReference type="InterPro" id="IPR036388">
    <property type="entry name" value="WH-like_DNA-bd_sf"/>
</dbReference>
<feature type="compositionally biased region" description="Polar residues" evidence="15">
    <location>
        <begin position="972"/>
        <end position="988"/>
    </location>
</feature>
<dbReference type="PANTHER" id="PTHR10615">
    <property type="entry name" value="HISTONE ACETYLTRANSFERASE"/>
    <property type="match status" value="1"/>
</dbReference>
<feature type="active site" description="Proton donor/acceptor" evidence="12">
    <location>
        <position position="648"/>
    </location>
</feature>
<dbReference type="GO" id="GO:0003712">
    <property type="term" value="F:transcription coregulator activity"/>
    <property type="evidence" value="ECO:0007669"/>
    <property type="project" value="TreeGrafter"/>
</dbReference>
<evidence type="ECO:0000313" key="19">
    <source>
        <dbReference type="Proteomes" id="UP001201262"/>
    </source>
</evidence>
<dbReference type="InterPro" id="IPR001965">
    <property type="entry name" value="Znf_PHD"/>
</dbReference>
<feature type="compositionally biased region" description="Low complexity" evidence="15">
    <location>
        <begin position="884"/>
        <end position="899"/>
    </location>
</feature>
<dbReference type="SMART" id="SM00249">
    <property type="entry name" value="PHD"/>
    <property type="match status" value="1"/>
</dbReference>
<comment type="caution">
    <text evidence="18">The sequence shown here is derived from an EMBL/GenBank/DDBJ whole genome shotgun (WGS) entry which is preliminary data.</text>
</comment>
<feature type="compositionally biased region" description="Low complexity" evidence="15">
    <location>
        <begin position="835"/>
        <end position="846"/>
    </location>
</feature>
<dbReference type="InterPro" id="IPR013083">
    <property type="entry name" value="Znf_RING/FYVE/PHD"/>
</dbReference>
<keyword evidence="9" id="KW-0007">Acetylation</keyword>
<comment type="catalytic activity">
    <reaction evidence="14">
        <text>L-lysyl-[protein] + acetyl-CoA = N(6)-acetyl-L-lysyl-[protein] + CoA + H(+)</text>
        <dbReference type="Rhea" id="RHEA:45948"/>
        <dbReference type="Rhea" id="RHEA-COMP:9752"/>
        <dbReference type="Rhea" id="RHEA-COMP:10731"/>
        <dbReference type="ChEBI" id="CHEBI:15378"/>
        <dbReference type="ChEBI" id="CHEBI:29969"/>
        <dbReference type="ChEBI" id="CHEBI:57287"/>
        <dbReference type="ChEBI" id="CHEBI:57288"/>
        <dbReference type="ChEBI" id="CHEBI:61930"/>
        <dbReference type="EC" id="2.3.1.48"/>
    </reaction>
</comment>
<evidence type="ECO:0000259" key="16">
    <source>
        <dbReference type="PROSITE" id="PS50016"/>
    </source>
</evidence>
<dbReference type="GO" id="GO:0003682">
    <property type="term" value="F:chromatin binding"/>
    <property type="evidence" value="ECO:0007669"/>
    <property type="project" value="TreeGrafter"/>
</dbReference>
<dbReference type="RefSeq" id="XP_046072332.1">
    <property type="nucleotide sequence ID" value="XM_046211285.1"/>
</dbReference>
<evidence type="ECO:0000256" key="9">
    <source>
        <dbReference type="ARBA" id="ARBA00022990"/>
    </source>
</evidence>
<dbReference type="InterPro" id="IPR002717">
    <property type="entry name" value="HAT_MYST-type"/>
</dbReference>
<keyword evidence="4" id="KW-0808">Transferase</keyword>
<feature type="region of interest" description="Disordered" evidence="15">
    <location>
        <begin position="859"/>
        <end position="1051"/>
    </location>
</feature>
<keyword evidence="8" id="KW-0156">Chromatin regulator</keyword>
<evidence type="ECO:0000256" key="8">
    <source>
        <dbReference type="ARBA" id="ARBA00022853"/>
    </source>
</evidence>
<feature type="region of interest" description="Disordered" evidence="15">
    <location>
        <begin position="449"/>
        <end position="469"/>
    </location>
</feature>
<feature type="compositionally biased region" description="Polar residues" evidence="15">
    <location>
        <begin position="873"/>
        <end position="883"/>
    </location>
</feature>
<keyword evidence="7" id="KW-0862">Zinc</keyword>
<dbReference type="InterPro" id="IPR019787">
    <property type="entry name" value="Znf_PHD-finger"/>
</dbReference>
<evidence type="ECO:0000259" key="17">
    <source>
        <dbReference type="PROSITE" id="PS51726"/>
    </source>
</evidence>
<gene>
    <name evidence="18" type="ORF">BGW36DRAFT_296582</name>
</gene>
<organism evidence="18 19">
    <name type="scientific">Talaromyces proteolyticus</name>
    <dbReference type="NCBI Taxonomy" id="1131652"/>
    <lineage>
        <taxon>Eukaryota</taxon>
        <taxon>Fungi</taxon>
        <taxon>Dikarya</taxon>
        <taxon>Ascomycota</taxon>
        <taxon>Pezizomycotina</taxon>
        <taxon>Eurotiomycetes</taxon>
        <taxon>Eurotiomycetidae</taxon>
        <taxon>Eurotiales</taxon>
        <taxon>Trichocomaceae</taxon>
        <taxon>Talaromyces</taxon>
        <taxon>Talaromyces sect. Bacilispori</taxon>
    </lineage>
</organism>
<dbReference type="InterPro" id="IPR050603">
    <property type="entry name" value="MYST_HAT"/>
</dbReference>
<accession>A0AAD4KRK6</accession>
<evidence type="ECO:0000256" key="1">
    <source>
        <dbReference type="ARBA" id="ARBA00004123"/>
    </source>
</evidence>
<feature type="compositionally biased region" description="Polar residues" evidence="15">
    <location>
        <begin position="816"/>
        <end position="825"/>
    </location>
</feature>
<protein>
    <recommendedName>
        <fullName evidence="3 14">Histone acetyltransferase</fullName>
        <ecNumber evidence="3 14">2.3.1.48</ecNumber>
    </recommendedName>
</protein>
<dbReference type="InterPro" id="IPR011011">
    <property type="entry name" value="Znf_FYVE_PHD"/>
</dbReference>
<dbReference type="GO" id="GO:0006357">
    <property type="term" value="P:regulation of transcription by RNA polymerase II"/>
    <property type="evidence" value="ECO:0007669"/>
    <property type="project" value="TreeGrafter"/>
</dbReference>
<dbReference type="Pfam" id="PF01853">
    <property type="entry name" value="MOZ_SAS"/>
    <property type="match status" value="1"/>
</dbReference>
<dbReference type="PROSITE" id="PS50016">
    <property type="entry name" value="ZF_PHD_2"/>
    <property type="match status" value="1"/>
</dbReference>
<keyword evidence="19" id="KW-1185">Reference proteome</keyword>
<keyword evidence="5" id="KW-0479">Metal-binding</keyword>
<evidence type="ECO:0000313" key="18">
    <source>
        <dbReference type="EMBL" id="KAH8697631.1"/>
    </source>
</evidence>
<feature type="region of interest" description="Disordered" evidence="15">
    <location>
        <begin position="1"/>
        <end position="176"/>
    </location>
</feature>
<feature type="compositionally biased region" description="Low complexity" evidence="15">
    <location>
        <begin position="910"/>
        <end position="928"/>
    </location>
</feature>
<evidence type="ECO:0000256" key="10">
    <source>
        <dbReference type="ARBA" id="ARBA00023242"/>
    </source>
</evidence>
<dbReference type="FunFam" id="3.40.630.30:FF:000001">
    <property type="entry name" value="Histone acetyltransferase"/>
    <property type="match status" value="1"/>
</dbReference>
<dbReference type="GO" id="GO:0004402">
    <property type="term" value="F:histone acetyltransferase activity"/>
    <property type="evidence" value="ECO:0007669"/>
    <property type="project" value="InterPro"/>
</dbReference>
<evidence type="ECO:0000256" key="6">
    <source>
        <dbReference type="ARBA" id="ARBA00022771"/>
    </source>
</evidence>
<evidence type="ECO:0000256" key="7">
    <source>
        <dbReference type="ARBA" id="ARBA00022833"/>
    </source>
</evidence>
<feature type="compositionally biased region" description="Acidic residues" evidence="15">
    <location>
        <begin position="50"/>
        <end position="66"/>
    </location>
</feature>
<evidence type="ECO:0000256" key="11">
    <source>
        <dbReference type="ARBA" id="ARBA00045805"/>
    </source>
</evidence>
<dbReference type="GO" id="GO:1990467">
    <property type="term" value="C:NuA3a histone acetyltransferase complex"/>
    <property type="evidence" value="ECO:0007669"/>
    <property type="project" value="TreeGrafter"/>
</dbReference>